<organism evidence="1 2">
    <name type="scientific">Intestinibaculum porci</name>
    <dbReference type="NCBI Taxonomy" id="2487118"/>
    <lineage>
        <taxon>Bacteria</taxon>
        <taxon>Bacillati</taxon>
        <taxon>Bacillota</taxon>
        <taxon>Erysipelotrichia</taxon>
        <taxon>Erysipelotrichales</taxon>
        <taxon>Erysipelotrichaceae</taxon>
        <taxon>Intestinibaculum</taxon>
    </lineage>
</organism>
<name>A0A3G9J3P3_9FIRM</name>
<gene>
    <name evidence="1" type="ORF">SG0102_03100</name>
</gene>
<dbReference type="EMBL" id="AP019309">
    <property type="protein sequence ID" value="BBH25376.1"/>
    <property type="molecule type" value="Genomic_DNA"/>
</dbReference>
<evidence type="ECO:0000313" key="1">
    <source>
        <dbReference type="EMBL" id="BBH25376.1"/>
    </source>
</evidence>
<dbReference type="RefSeq" id="WP_125118327.1">
    <property type="nucleotide sequence ID" value="NZ_AP019309.1"/>
</dbReference>
<dbReference type="Proteomes" id="UP000268059">
    <property type="component" value="Chromosome"/>
</dbReference>
<proteinExistence type="predicted"/>
<evidence type="ECO:0000313" key="2">
    <source>
        <dbReference type="Proteomes" id="UP000268059"/>
    </source>
</evidence>
<reference evidence="1 2" key="1">
    <citation type="submission" date="2018-11" db="EMBL/GenBank/DDBJ databases">
        <title>Novel Erysipelotrichaceae bacterium isolated from small intestine of a swine.</title>
        <authorList>
            <person name="Kim J.S."/>
            <person name="Choe H."/>
            <person name="Lee Y.R."/>
            <person name="Kim K.M."/>
            <person name="Park D.S."/>
        </authorList>
    </citation>
    <scope>NUCLEOTIDE SEQUENCE [LARGE SCALE GENOMIC DNA]</scope>
    <source>
        <strain evidence="1 2">SG0102</strain>
    </source>
</reference>
<dbReference type="KEGG" id="ebm:SG0102_03100"/>
<protein>
    <submittedName>
        <fullName evidence="1">Uncharacterized protein</fullName>
    </submittedName>
</protein>
<keyword evidence="2" id="KW-1185">Reference proteome</keyword>
<dbReference type="InParanoid" id="A0A3G9J3P3"/>
<accession>A0A3G9J3P3</accession>
<sequence>MNEKDFLDFKETTQINWTMQYASHIYILQGEKEKKGYLLHVYLCPKKKINFKAKRLSLDEEYSYRGKTLNEAREKMMQAKIFDHKSFKDIYPEILVIDKFSHN</sequence>
<dbReference type="AlphaFoldDB" id="A0A3G9J3P3"/>